<feature type="domain" description="T6SS Phospholipase effector Tle1-like catalytic" evidence="1">
    <location>
        <begin position="8"/>
        <end position="94"/>
    </location>
</feature>
<gene>
    <name evidence="2" type="ORF">E1N52_32125</name>
</gene>
<evidence type="ECO:0000259" key="1">
    <source>
        <dbReference type="Pfam" id="PF09994"/>
    </source>
</evidence>
<organism evidence="2 3">
    <name type="scientific">Paraburkholderia guartelaensis</name>
    <dbReference type="NCBI Taxonomy" id="2546446"/>
    <lineage>
        <taxon>Bacteria</taxon>
        <taxon>Pseudomonadati</taxon>
        <taxon>Pseudomonadota</taxon>
        <taxon>Betaproteobacteria</taxon>
        <taxon>Burkholderiales</taxon>
        <taxon>Burkholderiaceae</taxon>
        <taxon>Paraburkholderia</taxon>
    </lineage>
</organism>
<accession>A0A4R5L6R3</accession>
<dbReference type="EMBL" id="SMOD01000033">
    <property type="protein sequence ID" value="TDG04014.1"/>
    <property type="molecule type" value="Genomic_DNA"/>
</dbReference>
<dbReference type="PANTHER" id="PTHR33840:SF1">
    <property type="entry name" value="TLE1 PHOSPHOLIPASE DOMAIN-CONTAINING PROTEIN"/>
    <property type="match status" value="1"/>
</dbReference>
<name>A0A4R5L6R3_9BURK</name>
<dbReference type="InterPro" id="IPR018712">
    <property type="entry name" value="Tle1-like_cat"/>
</dbReference>
<sequence length="108" mass="11734">MRTAAMQRNIVVGIDGTWNAVQSYAGQGSNVAMLLDWADKSVLPPYYFPGVGSGLLAIGRTFYGMMGRGTFDLARQAWRAIHSAYQPGDRIFILASAGEHLPLGTWQA</sequence>
<reference evidence="2 3" key="1">
    <citation type="submission" date="2019-03" db="EMBL/GenBank/DDBJ databases">
        <title>Paraburkholderia sp. isolated from native Mimosa gymnas in Guartela State Park, Brazil.</title>
        <authorList>
            <person name="Paulitsch F."/>
            <person name="Hungria M."/>
            <person name="Delamuta J.R.M."/>
            <person name="Ribeiro R.A."/>
            <person name="Dall'Agnol R."/>
            <person name="Silva J.S.B."/>
        </authorList>
    </citation>
    <scope>NUCLEOTIDE SEQUENCE [LARGE SCALE GENOMIC DNA]</scope>
    <source>
        <strain evidence="2 3">CNPSo 3008</strain>
    </source>
</reference>
<dbReference type="Pfam" id="PF09994">
    <property type="entry name" value="T6SS_Tle1-like_cat"/>
    <property type="match status" value="1"/>
</dbReference>
<dbReference type="AlphaFoldDB" id="A0A4R5L6R3"/>
<dbReference type="Proteomes" id="UP000295606">
    <property type="component" value="Unassembled WGS sequence"/>
</dbReference>
<comment type="caution">
    <text evidence="2">The sequence shown here is derived from an EMBL/GenBank/DDBJ whole genome shotgun (WGS) entry which is preliminary data.</text>
</comment>
<dbReference type="PANTHER" id="PTHR33840">
    <property type="match status" value="1"/>
</dbReference>
<evidence type="ECO:0000313" key="2">
    <source>
        <dbReference type="EMBL" id="TDG04014.1"/>
    </source>
</evidence>
<proteinExistence type="predicted"/>
<dbReference type="OrthoDB" id="4378831at2"/>
<evidence type="ECO:0000313" key="3">
    <source>
        <dbReference type="Proteomes" id="UP000295606"/>
    </source>
</evidence>
<protein>
    <recommendedName>
        <fullName evidence="1">T6SS Phospholipase effector Tle1-like catalytic domain-containing protein</fullName>
    </recommendedName>
</protein>